<dbReference type="InterPro" id="IPR036627">
    <property type="entry name" value="CobW-likC_sf"/>
</dbReference>
<accession>A0A8J8TTE3</accession>
<dbReference type="PANTHER" id="PTHR43603:SF1">
    <property type="entry name" value="ZINC-REGULATED GTPASE METALLOPROTEIN ACTIVATOR 1"/>
    <property type="match status" value="1"/>
</dbReference>
<comment type="similarity">
    <text evidence="4">Belongs to the SIMIBI class G3E GTPase family. ZNG1 subfamily.</text>
</comment>
<feature type="domain" description="CobW C-terminal" evidence="7">
    <location>
        <begin position="262"/>
        <end position="377"/>
    </location>
</feature>
<dbReference type="Pfam" id="PF02492">
    <property type="entry name" value="cobW"/>
    <property type="match status" value="1"/>
</dbReference>
<dbReference type="SMART" id="SM00833">
    <property type="entry name" value="CobW_C"/>
    <property type="match status" value="1"/>
</dbReference>
<evidence type="ECO:0000256" key="3">
    <source>
        <dbReference type="ARBA" id="ARBA00023186"/>
    </source>
</evidence>
<feature type="region of interest" description="Disordered" evidence="6">
    <location>
        <begin position="390"/>
        <end position="427"/>
    </location>
</feature>
<dbReference type="InterPro" id="IPR003495">
    <property type="entry name" value="CobW/HypB/UreG_nucleotide-bd"/>
</dbReference>
<dbReference type="SUPFAM" id="SSF90002">
    <property type="entry name" value="Hypothetical protein YjiA, C-terminal domain"/>
    <property type="match status" value="1"/>
</dbReference>
<protein>
    <submittedName>
        <fullName evidence="8">Cobalamin biosynthesis protein CobW</fullName>
    </submittedName>
</protein>
<comment type="caution">
    <text evidence="8">The sequence shown here is derived from an EMBL/GenBank/DDBJ whole genome shotgun (WGS) entry which is preliminary data.</text>
</comment>
<dbReference type="GO" id="GO:0000166">
    <property type="term" value="F:nucleotide binding"/>
    <property type="evidence" value="ECO:0007669"/>
    <property type="project" value="UniProtKB-KW"/>
</dbReference>
<dbReference type="CDD" id="cd03112">
    <property type="entry name" value="CobW-like"/>
    <property type="match status" value="1"/>
</dbReference>
<feature type="compositionally biased region" description="Acidic residues" evidence="6">
    <location>
        <begin position="399"/>
        <end position="413"/>
    </location>
</feature>
<organism evidence="8 9">
    <name type="scientific">Natronococcus pandeyae</name>
    <dbReference type="NCBI Taxonomy" id="2055836"/>
    <lineage>
        <taxon>Archaea</taxon>
        <taxon>Methanobacteriati</taxon>
        <taxon>Methanobacteriota</taxon>
        <taxon>Stenosarchaea group</taxon>
        <taxon>Halobacteria</taxon>
        <taxon>Halobacteriales</taxon>
        <taxon>Natrialbaceae</taxon>
        <taxon>Natronococcus</taxon>
    </lineage>
</organism>
<dbReference type="PANTHER" id="PTHR43603">
    <property type="entry name" value="COBW DOMAIN-CONTAINING PROTEIN DDB_G0274527"/>
    <property type="match status" value="1"/>
</dbReference>
<dbReference type="Proteomes" id="UP000766904">
    <property type="component" value="Unassembled WGS sequence"/>
</dbReference>
<evidence type="ECO:0000256" key="6">
    <source>
        <dbReference type="SAM" id="MobiDB-lite"/>
    </source>
</evidence>
<dbReference type="SUPFAM" id="SSF52540">
    <property type="entry name" value="P-loop containing nucleoside triphosphate hydrolases"/>
    <property type="match status" value="1"/>
</dbReference>
<dbReference type="RefSeq" id="WP_148855784.1">
    <property type="nucleotide sequence ID" value="NZ_PHNJ01000001.1"/>
</dbReference>
<evidence type="ECO:0000256" key="2">
    <source>
        <dbReference type="ARBA" id="ARBA00022801"/>
    </source>
</evidence>
<dbReference type="AlphaFoldDB" id="A0A8J8TTE3"/>
<dbReference type="Pfam" id="PF07683">
    <property type="entry name" value="CobW_C"/>
    <property type="match status" value="1"/>
</dbReference>
<dbReference type="OrthoDB" id="359387at2157"/>
<sequence>MPDSSIPVTVLSGTLGAGKTTVLNHVLHESDDRLAVLVNDMGEVNVDAEHVAESSDIADEDEELIELSNGCICCELRGDLLEAIDGLAREREFDGIVVESTGVAEPLPVAQTLTLGFDQGDLEPTEFYEETGIEPLEDCHLDTTVTVVDAHQFREAMRSDEILDDDGTEKHLGDLLVEQVEFCDVLLLNKCDLVDEATLDQVESTLEVLQPRAEILRTEHGRVDPDLIVSADRFDFEEARRSAGWIRELQEPHESAEEEHGVTSFVFESRRPLHPERFAELLDEFPDAVVRAKGHFWLAGRGEEAITLNVAGQSTRVGPGGPWTDALPEPERSERLEANPELEEYWHDRWGDRSVQFVLIGTEMDHESLRADLADCVLSDEELEADWSAYEDRFPTFELPDEDEEDEGSTPDADESRSGQEEIGIAD</sequence>
<evidence type="ECO:0000256" key="5">
    <source>
        <dbReference type="ARBA" id="ARBA00049117"/>
    </source>
</evidence>
<comment type="catalytic activity">
    <reaction evidence="5">
        <text>GTP + H2O = GDP + phosphate + H(+)</text>
        <dbReference type="Rhea" id="RHEA:19669"/>
        <dbReference type="ChEBI" id="CHEBI:15377"/>
        <dbReference type="ChEBI" id="CHEBI:15378"/>
        <dbReference type="ChEBI" id="CHEBI:37565"/>
        <dbReference type="ChEBI" id="CHEBI:43474"/>
        <dbReference type="ChEBI" id="CHEBI:58189"/>
    </reaction>
    <physiologicalReaction direction="left-to-right" evidence="5">
        <dbReference type="Rhea" id="RHEA:19670"/>
    </physiologicalReaction>
</comment>
<dbReference type="InterPro" id="IPR051927">
    <property type="entry name" value="Zn_Chap_cDPG_Synth"/>
</dbReference>
<dbReference type="GO" id="GO:0016787">
    <property type="term" value="F:hydrolase activity"/>
    <property type="evidence" value="ECO:0007669"/>
    <property type="project" value="UniProtKB-KW"/>
</dbReference>
<reference evidence="8" key="1">
    <citation type="submission" date="2017-11" db="EMBL/GenBank/DDBJ databases">
        <authorList>
            <person name="Kajale S.C."/>
            <person name="Sharma A."/>
        </authorList>
    </citation>
    <scope>NUCLEOTIDE SEQUENCE</scope>
    <source>
        <strain evidence="8">LS1_42</strain>
    </source>
</reference>
<keyword evidence="3" id="KW-0143">Chaperone</keyword>
<proteinExistence type="inferred from homology"/>
<keyword evidence="1" id="KW-0547">Nucleotide-binding</keyword>
<evidence type="ECO:0000256" key="1">
    <source>
        <dbReference type="ARBA" id="ARBA00022741"/>
    </source>
</evidence>
<gene>
    <name evidence="8" type="ORF">CV102_00630</name>
</gene>
<evidence type="ECO:0000256" key="4">
    <source>
        <dbReference type="ARBA" id="ARBA00034320"/>
    </source>
</evidence>
<dbReference type="InterPro" id="IPR011629">
    <property type="entry name" value="CobW-like_C"/>
</dbReference>
<dbReference type="InterPro" id="IPR027417">
    <property type="entry name" value="P-loop_NTPase"/>
</dbReference>
<evidence type="ECO:0000259" key="7">
    <source>
        <dbReference type="SMART" id="SM00833"/>
    </source>
</evidence>
<dbReference type="Gene3D" id="3.30.1220.10">
    <property type="entry name" value="CobW-like, C-terminal domain"/>
    <property type="match status" value="1"/>
</dbReference>
<keyword evidence="2" id="KW-0378">Hydrolase</keyword>
<name>A0A8J8TTE3_9EURY</name>
<dbReference type="EMBL" id="PHNJ01000001">
    <property type="protein sequence ID" value="TYL40120.1"/>
    <property type="molecule type" value="Genomic_DNA"/>
</dbReference>
<evidence type="ECO:0000313" key="9">
    <source>
        <dbReference type="Proteomes" id="UP000766904"/>
    </source>
</evidence>
<keyword evidence="9" id="KW-1185">Reference proteome</keyword>
<evidence type="ECO:0000313" key="8">
    <source>
        <dbReference type="EMBL" id="TYL40120.1"/>
    </source>
</evidence>
<dbReference type="Gene3D" id="3.40.50.300">
    <property type="entry name" value="P-loop containing nucleotide triphosphate hydrolases"/>
    <property type="match status" value="1"/>
</dbReference>